<comment type="caution">
    <text evidence="1">The sequence shown here is derived from an EMBL/GenBank/DDBJ whole genome shotgun (WGS) entry which is preliminary data.</text>
</comment>
<protein>
    <recommendedName>
        <fullName evidence="3">DUF4242 domain-containing protein</fullName>
    </recommendedName>
</protein>
<accession>A0ABW4MZU4</accession>
<dbReference type="Proteomes" id="UP001597237">
    <property type="component" value="Unassembled WGS sequence"/>
</dbReference>
<name>A0ABW4MZU4_9CAUL</name>
<gene>
    <name evidence="1" type="ORF">ACFSC0_06755</name>
</gene>
<evidence type="ECO:0000313" key="1">
    <source>
        <dbReference type="EMBL" id="MFD1783088.1"/>
    </source>
</evidence>
<sequence>MIMMITERPLPLGFDPADEALMRRHCRIAVDSMAKLGGRMHWVCSYVTEDAIVGVTFVESEADMAAYQAAAGIQDQPIRVSRVLRRLDPGLAA</sequence>
<organism evidence="1 2">
    <name type="scientific">Phenylobacterium terrae</name>
    <dbReference type="NCBI Taxonomy" id="2665495"/>
    <lineage>
        <taxon>Bacteria</taxon>
        <taxon>Pseudomonadati</taxon>
        <taxon>Pseudomonadota</taxon>
        <taxon>Alphaproteobacteria</taxon>
        <taxon>Caulobacterales</taxon>
        <taxon>Caulobacteraceae</taxon>
        <taxon>Phenylobacterium</taxon>
    </lineage>
</organism>
<keyword evidence="2" id="KW-1185">Reference proteome</keyword>
<reference evidence="2" key="1">
    <citation type="journal article" date="2019" name="Int. J. Syst. Evol. Microbiol.">
        <title>The Global Catalogue of Microorganisms (GCM) 10K type strain sequencing project: providing services to taxonomists for standard genome sequencing and annotation.</title>
        <authorList>
            <consortium name="The Broad Institute Genomics Platform"/>
            <consortium name="The Broad Institute Genome Sequencing Center for Infectious Disease"/>
            <person name="Wu L."/>
            <person name="Ma J."/>
        </authorList>
    </citation>
    <scope>NUCLEOTIDE SEQUENCE [LARGE SCALE GENOMIC DNA]</scope>
    <source>
        <strain evidence="2">DFY28</strain>
    </source>
</reference>
<dbReference type="RefSeq" id="WP_377284236.1">
    <property type="nucleotide sequence ID" value="NZ_JBHRSI010000015.1"/>
</dbReference>
<proteinExistence type="predicted"/>
<dbReference type="EMBL" id="JBHUEY010000001">
    <property type="protein sequence ID" value="MFD1783088.1"/>
    <property type="molecule type" value="Genomic_DNA"/>
</dbReference>
<evidence type="ECO:0008006" key="3">
    <source>
        <dbReference type="Google" id="ProtNLM"/>
    </source>
</evidence>
<evidence type="ECO:0000313" key="2">
    <source>
        <dbReference type="Proteomes" id="UP001597237"/>
    </source>
</evidence>